<protein>
    <recommendedName>
        <fullName evidence="2">Immunity protein 35 domain-containing protein</fullName>
    </recommendedName>
</protein>
<dbReference type="KEGG" id="aja:AJAP_08630"/>
<feature type="region of interest" description="Disordered" evidence="1">
    <location>
        <begin position="131"/>
        <end position="153"/>
    </location>
</feature>
<dbReference type="Pfam" id="PF03747">
    <property type="entry name" value="ADP_ribosyl_GH"/>
    <property type="match status" value="1"/>
</dbReference>
<dbReference type="RefSeq" id="WP_228694898.1">
    <property type="nucleotide sequence ID" value="NZ_CP008953.1"/>
</dbReference>
<evidence type="ECO:0000259" key="2">
    <source>
        <dbReference type="Pfam" id="PF15567"/>
    </source>
</evidence>
<accession>A0A075UQL4</accession>
<feature type="domain" description="Immunity protein 35" evidence="2">
    <location>
        <begin position="5"/>
        <end position="102"/>
    </location>
</feature>
<dbReference type="eggNOG" id="COG1397">
    <property type="taxonomic scope" value="Bacteria"/>
</dbReference>
<gene>
    <name evidence="3" type="ORF">AJAP_08630</name>
</gene>
<dbReference type="STRING" id="208439.AJAP_08630"/>
<evidence type="ECO:0000313" key="3">
    <source>
        <dbReference type="EMBL" id="AIG74626.1"/>
    </source>
</evidence>
<dbReference type="SUPFAM" id="SSF101478">
    <property type="entry name" value="ADP-ribosylglycohydrolase"/>
    <property type="match status" value="1"/>
</dbReference>
<dbReference type="InterPro" id="IPR036705">
    <property type="entry name" value="Ribosyl_crysJ1_sf"/>
</dbReference>
<organism evidence="3 4">
    <name type="scientific">Amycolatopsis japonica</name>
    <dbReference type="NCBI Taxonomy" id="208439"/>
    <lineage>
        <taxon>Bacteria</taxon>
        <taxon>Bacillati</taxon>
        <taxon>Actinomycetota</taxon>
        <taxon>Actinomycetes</taxon>
        <taxon>Pseudonocardiales</taxon>
        <taxon>Pseudonocardiaceae</taxon>
        <taxon>Amycolatopsis</taxon>
        <taxon>Amycolatopsis japonica group</taxon>
    </lineage>
</organism>
<sequence>MHAGEAIAKAQAWLRFGTSVDLTTGEHAVRIEHDRVREVPDGWLVPYNTIRALDGGDRLASLVPRPMLLVRENGELRRPDPDPDGLGPSVPVPFAGQEDWREILEPEFARSGVAYLGVPASAVLGWRKHDQAGGPTEEIRANPGYRPGPERLGHPVMETRLEQLLGCLEARRFSRERYLAGLLTATVHIPVDPRTERPLSSLWRENPRALAVFSSSRRVPAGTVKWVRMDVLSFAAEFPGTGLVVNPGSVPSDSVTVEELTWARARWPVLRAITRVVEVPAEYSAPVVAVIEQIRAATEGIDPAAGLRDAAGKARTAGFELSVEDCQRFVLGRAWEQRNGVETGGIASPDDDIEGQSWPEDLGANGLVAGYDAAGRVRPHASASGKFFRQDADGVRFAWRRIAGAFAGFAAGEALGSAVDTVTWPEIKTKFGEEGVVEPISDGRLGPLTRRLLFHTEGLLRALPPRFGGAASGRLMALGALLSRPSPDLLEGWLSRVPEIQDGRSEPPPVANDVTFLVLGMVAALCGGGPDSDAATAAQVGRLLATGAGADGPTAEAAGVTAELFTGLFHTDAPPPQVVCRRVAEREGARGPAVAALAAAVRAQVEQIRPDTEELDGFGTGDTAVDALGRAMIAVSRRFFDPRWAMRAAVNHSGRSAITGAIAGAVVGARAGVPGLPQEWLGGLGRPGLVETVAGDAFWHFSARSPAEDERFADEWARRYPRIWPPSDAGGMGAGLAGGRPGT</sequence>
<dbReference type="AlphaFoldDB" id="A0A075UQL4"/>
<reference evidence="3 4" key="1">
    <citation type="journal article" date="2014" name="J. Biotechnol.">
        <title>Complete genome sequence of the actinobacterium Amycolatopsis japonica MG417-CF17(T) (=DSM 44213T) producing (S,S)-N,N'-ethylenediaminedisuccinic acid.</title>
        <authorList>
            <person name="Stegmann E."/>
            <person name="Albersmeier A."/>
            <person name="Spohn M."/>
            <person name="Gert H."/>
            <person name="Weber T."/>
            <person name="Wohlleben W."/>
            <person name="Kalinowski J."/>
            <person name="Ruckert C."/>
        </authorList>
    </citation>
    <scope>NUCLEOTIDE SEQUENCE [LARGE SCALE GENOMIC DNA]</scope>
    <source>
        <strain evidence="4">MG417-CF17 (DSM 44213)</strain>
    </source>
</reference>
<proteinExistence type="predicted"/>
<dbReference type="Gene3D" id="1.10.4080.10">
    <property type="entry name" value="ADP-ribosylation/Crystallin J1"/>
    <property type="match status" value="1"/>
</dbReference>
<dbReference type="InterPro" id="IPR005502">
    <property type="entry name" value="Ribosyl_crysJ1"/>
</dbReference>
<dbReference type="Proteomes" id="UP000028492">
    <property type="component" value="Chromosome"/>
</dbReference>
<dbReference type="HOGENOM" id="CLU_011518_0_0_11"/>
<dbReference type="Pfam" id="PF15567">
    <property type="entry name" value="Imm35"/>
    <property type="match status" value="1"/>
</dbReference>
<dbReference type="InterPro" id="IPR029082">
    <property type="entry name" value="Imm35"/>
</dbReference>
<evidence type="ECO:0000313" key="4">
    <source>
        <dbReference type="Proteomes" id="UP000028492"/>
    </source>
</evidence>
<evidence type="ECO:0000256" key="1">
    <source>
        <dbReference type="SAM" id="MobiDB-lite"/>
    </source>
</evidence>
<dbReference type="EMBL" id="CP008953">
    <property type="protein sequence ID" value="AIG74626.1"/>
    <property type="molecule type" value="Genomic_DNA"/>
</dbReference>
<keyword evidence="4" id="KW-1185">Reference proteome</keyword>
<name>A0A075UQL4_9PSEU</name>